<evidence type="ECO:0000256" key="1">
    <source>
        <dbReference type="SAM" id="Phobius"/>
    </source>
</evidence>
<gene>
    <name evidence="2" type="ORF">RM649_18155</name>
</gene>
<comment type="caution">
    <text evidence="2">The sequence shown here is derived from an EMBL/GenBank/DDBJ whole genome shotgun (WGS) entry which is preliminary data.</text>
</comment>
<feature type="transmembrane region" description="Helical" evidence="1">
    <location>
        <begin position="34"/>
        <end position="51"/>
    </location>
</feature>
<accession>A0ABU2RM33</accession>
<dbReference type="Proteomes" id="UP001183777">
    <property type="component" value="Unassembled WGS sequence"/>
</dbReference>
<keyword evidence="3" id="KW-1185">Reference proteome</keyword>
<evidence type="ECO:0000313" key="3">
    <source>
        <dbReference type="Proteomes" id="UP001183777"/>
    </source>
</evidence>
<dbReference type="RefSeq" id="WP_200695925.1">
    <property type="nucleotide sequence ID" value="NZ_JAVREX010000007.1"/>
</dbReference>
<dbReference type="EMBL" id="JAVREX010000007">
    <property type="protein sequence ID" value="MDT0429555.1"/>
    <property type="molecule type" value="Genomic_DNA"/>
</dbReference>
<name>A0ABU2RM33_9ACTN</name>
<keyword evidence="1" id="KW-0472">Membrane</keyword>
<protein>
    <submittedName>
        <fullName evidence="2">DUF1453 domain-containing protein</fullName>
    </submittedName>
</protein>
<proteinExistence type="predicted"/>
<organism evidence="2 3">
    <name type="scientific">Streptomyces salyersiae</name>
    <dbReference type="NCBI Taxonomy" id="3075530"/>
    <lineage>
        <taxon>Bacteria</taxon>
        <taxon>Bacillati</taxon>
        <taxon>Actinomycetota</taxon>
        <taxon>Actinomycetes</taxon>
        <taxon>Kitasatosporales</taxon>
        <taxon>Streptomycetaceae</taxon>
        <taxon>Streptomyces</taxon>
    </lineage>
</organism>
<sequence length="179" mass="18554">MPELVNTLLIVAVIALVVVRQFSAQKITGDQRWWFLPGVLLLVAARNGAVLDPHHGTLSVLLLAAGLVVGLVTGAGWGWTARMWQGPDGLVWSSGTKATVWVWSAGLALRASLAGAAVLAGVHQSAAPLLMSLAAMLFARGGVLASRARSIRAGEGTQDAEDSGGGPAYAALAQRKERV</sequence>
<feature type="transmembrane region" description="Helical" evidence="1">
    <location>
        <begin position="100"/>
        <end position="122"/>
    </location>
</feature>
<feature type="transmembrane region" description="Helical" evidence="1">
    <location>
        <begin position="58"/>
        <end position="80"/>
    </location>
</feature>
<reference evidence="3" key="1">
    <citation type="submission" date="2023-07" db="EMBL/GenBank/DDBJ databases">
        <title>30 novel species of actinomycetes from the DSMZ collection.</title>
        <authorList>
            <person name="Nouioui I."/>
        </authorList>
    </citation>
    <scope>NUCLEOTIDE SEQUENCE [LARGE SCALE GENOMIC DNA]</scope>
    <source>
        <strain evidence="3">DSM 41770</strain>
    </source>
</reference>
<evidence type="ECO:0000313" key="2">
    <source>
        <dbReference type="EMBL" id="MDT0429555.1"/>
    </source>
</evidence>
<keyword evidence="1" id="KW-1133">Transmembrane helix</keyword>
<keyword evidence="1" id="KW-0812">Transmembrane</keyword>